<reference evidence="1 2" key="1">
    <citation type="submission" date="2017-06" db="EMBL/GenBank/DDBJ databases">
        <title>Complete genome sequence of Paenibacillus donghaensis KCTC 13049T isolated from East Sea sediment, South Korea.</title>
        <authorList>
            <person name="Jung B.K."/>
            <person name="Hong S.-J."/>
            <person name="Shin J.-H."/>
        </authorList>
    </citation>
    <scope>NUCLEOTIDE SEQUENCE [LARGE SCALE GENOMIC DNA]</scope>
    <source>
        <strain evidence="1 2">KCTC 13049</strain>
    </source>
</reference>
<name>A0A2Z2K4S7_9BACL</name>
<dbReference type="AlphaFoldDB" id="A0A2Z2K4S7"/>
<evidence type="ECO:0000313" key="1">
    <source>
        <dbReference type="EMBL" id="ASA20956.1"/>
    </source>
</evidence>
<dbReference type="RefSeq" id="WP_087914971.1">
    <property type="nucleotide sequence ID" value="NZ_CP021780.1"/>
</dbReference>
<keyword evidence="2" id="KW-1185">Reference proteome</keyword>
<dbReference type="EMBL" id="CP021780">
    <property type="protein sequence ID" value="ASA20956.1"/>
    <property type="molecule type" value="Genomic_DNA"/>
</dbReference>
<proteinExistence type="predicted"/>
<accession>A0A2Z2K4S7</accession>
<evidence type="ECO:0000313" key="2">
    <source>
        <dbReference type="Proteomes" id="UP000249890"/>
    </source>
</evidence>
<protein>
    <submittedName>
        <fullName evidence="1">Uncharacterized protein</fullName>
    </submittedName>
</protein>
<dbReference type="KEGG" id="pdh:B9T62_09260"/>
<dbReference type="Proteomes" id="UP000249890">
    <property type="component" value="Chromosome"/>
</dbReference>
<sequence>MGYLIFAAVVIGGIFWLMYTASSEQQKKLLEAREVNKNEYYESLAKLSSHSEEPQFRIDALEKGRKYYASLRPDGISTITDETSIANDLNAYSGHKSLTVFPNTED</sequence>
<organism evidence="1 2">
    <name type="scientific">Paenibacillus donghaensis</name>
    <dbReference type="NCBI Taxonomy" id="414771"/>
    <lineage>
        <taxon>Bacteria</taxon>
        <taxon>Bacillati</taxon>
        <taxon>Bacillota</taxon>
        <taxon>Bacilli</taxon>
        <taxon>Bacillales</taxon>
        <taxon>Paenibacillaceae</taxon>
        <taxon>Paenibacillus</taxon>
    </lineage>
</organism>
<gene>
    <name evidence="1" type="ORF">B9T62_09260</name>
</gene>